<dbReference type="Pfam" id="PF00083">
    <property type="entry name" value="Sugar_tr"/>
    <property type="match status" value="1"/>
</dbReference>
<dbReference type="InterPro" id="IPR020846">
    <property type="entry name" value="MFS_dom"/>
</dbReference>
<evidence type="ECO:0000256" key="2">
    <source>
        <dbReference type="ARBA" id="ARBA00022692"/>
    </source>
</evidence>
<feature type="transmembrane region" description="Helical" evidence="5">
    <location>
        <begin position="205"/>
        <end position="226"/>
    </location>
</feature>
<feature type="transmembrane region" description="Helical" evidence="5">
    <location>
        <begin position="126"/>
        <end position="141"/>
    </location>
</feature>
<dbReference type="InterPro" id="IPR050549">
    <property type="entry name" value="MFS_Trehalose_Transporter"/>
</dbReference>
<evidence type="ECO:0000259" key="6">
    <source>
        <dbReference type="PROSITE" id="PS50850"/>
    </source>
</evidence>
<feature type="transmembrane region" description="Helical" evidence="5">
    <location>
        <begin position="57"/>
        <end position="75"/>
    </location>
</feature>
<dbReference type="GO" id="GO:0022857">
    <property type="term" value="F:transmembrane transporter activity"/>
    <property type="evidence" value="ECO:0007669"/>
    <property type="project" value="InterPro"/>
</dbReference>
<keyword evidence="4 5" id="KW-0472">Membrane</keyword>
<feature type="transmembrane region" description="Helical" evidence="5">
    <location>
        <begin position="147"/>
        <end position="168"/>
    </location>
</feature>
<organism evidence="7 8">
    <name type="scientific">Polyplax serrata</name>
    <name type="common">Common mouse louse</name>
    <dbReference type="NCBI Taxonomy" id="468196"/>
    <lineage>
        <taxon>Eukaryota</taxon>
        <taxon>Metazoa</taxon>
        <taxon>Ecdysozoa</taxon>
        <taxon>Arthropoda</taxon>
        <taxon>Hexapoda</taxon>
        <taxon>Insecta</taxon>
        <taxon>Pterygota</taxon>
        <taxon>Neoptera</taxon>
        <taxon>Paraneoptera</taxon>
        <taxon>Psocodea</taxon>
        <taxon>Troctomorpha</taxon>
        <taxon>Phthiraptera</taxon>
        <taxon>Anoplura</taxon>
        <taxon>Polyplacidae</taxon>
        <taxon>Polyplax</taxon>
    </lineage>
</organism>
<dbReference type="PROSITE" id="PS50850">
    <property type="entry name" value="MFS"/>
    <property type="match status" value="1"/>
</dbReference>
<feature type="transmembrane region" description="Helical" evidence="5">
    <location>
        <begin position="505"/>
        <end position="523"/>
    </location>
</feature>
<evidence type="ECO:0000256" key="3">
    <source>
        <dbReference type="ARBA" id="ARBA00022989"/>
    </source>
</evidence>
<keyword evidence="2 5" id="KW-0812">Transmembrane</keyword>
<feature type="transmembrane region" description="Helical" evidence="5">
    <location>
        <begin position="326"/>
        <end position="351"/>
    </location>
</feature>
<dbReference type="SUPFAM" id="SSF103473">
    <property type="entry name" value="MFS general substrate transporter"/>
    <property type="match status" value="1"/>
</dbReference>
<sequence length="573" mass="62202">MFTTSSTMNGINGKYKMLFSNNSSNDMVGRKPPLELSVTDRSVKAAMPQVLATMAKNLILLGYGMTLGFPTIVIPSLQNAPANATLSLSDEEVSWFSSINLISVPLGCLISGVVTQPFGRKRSMQALTIPFLITWIMFYFADSVGMLYASLALTGLAGGLLEAPILTYVAEITQPHVRGFLSASSSLAVVLGMFTQFLLGNVWDWKTLSAANTAAPVLAFIALCFIPESPHWLISKNRLKDAEKSLAWLRGWAKPHEVQEEFQALVRSIRPDLQPTSQLTYISVIGKDKAEFGKENVDTTGHTPASRNKCLANLGQYKKRTFTIPFFLVCFSFLAGHFSGMTTLTTFAVNIFSTLGAPINKYLATMILGIAQLLGTIVCVVLIHYTGKRPLAFVSAIGAAILYACVGLYAHFFLGVVKLDNGAFISEHNDLAGYSWIPMTCLIGGSFLAFMGLRLLPWILIGEVYPTDVRAFASGASASAGYIMGFASNKTFFKLIDALTLPGVYWFYGGCGLIAAVVLYFVLPETEGWSLYEIEEHFAGNISLLRAGKKKSGKVTSEGIDNPCVTTDQVSKL</sequence>
<dbReference type="PROSITE" id="PS00217">
    <property type="entry name" value="SUGAR_TRANSPORT_2"/>
    <property type="match status" value="1"/>
</dbReference>
<protein>
    <recommendedName>
        <fullName evidence="6">Major facilitator superfamily (MFS) profile domain-containing protein</fullName>
    </recommendedName>
</protein>
<accession>A0AAN8PCD4</accession>
<feature type="domain" description="Major facilitator superfamily (MFS) profile" evidence="6">
    <location>
        <begin position="50"/>
        <end position="527"/>
    </location>
</feature>
<evidence type="ECO:0000256" key="5">
    <source>
        <dbReference type="SAM" id="Phobius"/>
    </source>
</evidence>
<dbReference type="InterPro" id="IPR005828">
    <property type="entry name" value="MFS_sugar_transport-like"/>
</dbReference>
<evidence type="ECO:0000313" key="8">
    <source>
        <dbReference type="Proteomes" id="UP001372834"/>
    </source>
</evidence>
<dbReference type="InterPro" id="IPR005829">
    <property type="entry name" value="Sugar_transporter_CS"/>
</dbReference>
<dbReference type="InterPro" id="IPR036259">
    <property type="entry name" value="MFS_trans_sf"/>
</dbReference>
<feature type="transmembrane region" description="Helical" evidence="5">
    <location>
        <begin position="363"/>
        <end position="384"/>
    </location>
</feature>
<proteinExistence type="predicted"/>
<evidence type="ECO:0000256" key="4">
    <source>
        <dbReference type="ARBA" id="ARBA00023136"/>
    </source>
</evidence>
<dbReference type="PANTHER" id="PTHR48021">
    <property type="match status" value="1"/>
</dbReference>
<dbReference type="PANTHER" id="PTHR48021:SF39">
    <property type="entry name" value="MAJOR FACILITATOR SUPERFAMILY (MFS) PROFILE DOMAIN-CONTAINING PROTEIN"/>
    <property type="match status" value="1"/>
</dbReference>
<keyword evidence="3 5" id="KW-1133">Transmembrane helix</keyword>
<comment type="subcellular location">
    <subcellularLocation>
        <location evidence="1">Membrane</location>
        <topology evidence="1">Multi-pass membrane protein</topology>
    </subcellularLocation>
</comment>
<name>A0AAN8PCD4_POLSC</name>
<feature type="transmembrane region" description="Helical" evidence="5">
    <location>
        <begin position="95"/>
        <end position="114"/>
    </location>
</feature>
<evidence type="ECO:0000256" key="1">
    <source>
        <dbReference type="ARBA" id="ARBA00004141"/>
    </source>
</evidence>
<dbReference type="GO" id="GO:0016020">
    <property type="term" value="C:membrane"/>
    <property type="evidence" value="ECO:0007669"/>
    <property type="project" value="UniProtKB-SubCell"/>
</dbReference>
<dbReference type="EMBL" id="JAWJWE010000041">
    <property type="protein sequence ID" value="KAK6618625.1"/>
    <property type="molecule type" value="Genomic_DNA"/>
</dbReference>
<comment type="caution">
    <text evidence="7">The sequence shown here is derived from an EMBL/GenBank/DDBJ whole genome shotgun (WGS) entry which is preliminary data.</text>
</comment>
<reference evidence="7 8" key="1">
    <citation type="submission" date="2023-10" db="EMBL/GenBank/DDBJ databases">
        <title>Genomes of two closely related lineages of the louse Polyplax serrata with different host specificities.</title>
        <authorList>
            <person name="Martinu J."/>
            <person name="Tarabai H."/>
            <person name="Stefka J."/>
            <person name="Hypsa V."/>
        </authorList>
    </citation>
    <scope>NUCLEOTIDE SEQUENCE [LARGE SCALE GENOMIC DNA]</scope>
    <source>
        <strain evidence="7">HR10_N</strain>
    </source>
</reference>
<feature type="transmembrane region" description="Helical" evidence="5">
    <location>
        <begin position="434"/>
        <end position="456"/>
    </location>
</feature>
<evidence type="ECO:0000313" key="7">
    <source>
        <dbReference type="EMBL" id="KAK6618625.1"/>
    </source>
</evidence>
<dbReference type="AlphaFoldDB" id="A0AAN8PCD4"/>
<feature type="transmembrane region" description="Helical" evidence="5">
    <location>
        <begin position="391"/>
        <end position="414"/>
    </location>
</feature>
<feature type="transmembrane region" description="Helical" evidence="5">
    <location>
        <begin position="468"/>
        <end position="485"/>
    </location>
</feature>
<dbReference type="Gene3D" id="1.20.1250.20">
    <property type="entry name" value="MFS general substrate transporter like domains"/>
    <property type="match status" value="1"/>
</dbReference>
<gene>
    <name evidence="7" type="ORF">RUM43_013016</name>
</gene>
<feature type="transmembrane region" description="Helical" evidence="5">
    <location>
        <begin position="180"/>
        <end position="199"/>
    </location>
</feature>
<dbReference type="Proteomes" id="UP001372834">
    <property type="component" value="Unassembled WGS sequence"/>
</dbReference>